<feature type="coiled-coil region" evidence="6">
    <location>
        <begin position="76"/>
        <end position="110"/>
    </location>
</feature>
<dbReference type="InterPro" id="IPR021656">
    <property type="entry name" value="C2-C2_1"/>
</dbReference>
<feature type="compositionally biased region" description="Basic and acidic residues" evidence="7">
    <location>
        <begin position="134"/>
        <end position="154"/>
    </location>
</feature>
<feature type="domain" description="C2" evidence="8">
    <location>
        <begin position="738"/>
        <end position="859"/>
    </location>
</feature>
<dbReference type="GO" id="GO:0035869">
    <property type="term" value="C:ciliary transition zone"/>
    <property type="evidence" value="ECO:0007669"/>
    <property type="project" value="TreeGrafter"/>
</dbReference>
<dbReference type="Gene3D" id="2.60.40.150">
    <property type="entry name" value="C2 domain"/>
    <property type="match status" value="3"/>
</dbReference>
<feature type="coiled-coil region" evidence="6">
    <location>
        <begin position="168"/>
        <end position="202"/>
    </location>
</feature>
<evidence type="ECO:0000256" key="2">
    <source>
        <dbReference type="ARBA" id="ARBA00006042"/>
    </source>
</evidence>
<keyword evidence="4" id="KW-0969">Cilium</keyword>
<organism evidence="9">
    <name type="scientific">Phallusia mammillata</name>
    <dbReference type="NCBI Taxonomy" id="59560"/>
    <lineage>
        <taxon>Eukaryota</taxon>
        <taxon>Metazoa</taxon>
        <taxon>Chordata</taxon>
        <taxon>Tunicata</taxon>
        <taxon>Ascidiacea</taxon>
        <taxon>Phlebobranchia</taxon>
        <taxon>Ascidiidae</taxon>
        <taxon>Phallusia</taxon>
    </lineage>
</organism>
<feature type="compositionally biased region" description="Basic and acidic residues" evidence="7">
    <location>
        <begin position="16"/>
        <end position="30"/>
    </location>
</feature>
<gene>
    <name evidence="9" type="primary">Rpgrip1l</name>
</gene>
<protein>
    <submittedName>
        <fullName evidence="9">Protein fantom</fullName>
    </submittedName>
</protein>
<proteinExistence type="evidence at transcript level"/>
<evidence type="ECO:0000256" key="1">
    <source>
        <dbReference type="ARBA" id="ARBA00004138"/>
    </source>
</evidence>
<feature type="compositionally biased region" description="Basic and acidic residues" evidence="7">
    <location>
        <begin position="976"/>
        <end position="985"/>
    </location>
</feature>
<feature type="region of interest" description="Disordered" evidence="7">
    <location>
        <begin position="110"/>
        <end position="163"/>
    </location>
</feature>
<dbReference type="Pfam" id="PF11618">
    <property type="entry name" value="C2-C2_1"/>
    <property type="match status" value="2"/>
</dbReference>
<evidence type="ECO:0000256" key="4">
    <source>
        <dbReference type="ARBA" id="ARBA00023069"/>
    </source>
</evidence>
<name>A0A6F9DRN1_9ASCI</name>
<keyword evidence="3 6" id="KW-0175">Coiled coil</keyword>
<evidence type="ECO:0000256" key="5">
    <source>
        <dbReference type="ARBA" id="ARBA00023273"/>
    </source>
</evidence>
<dbReference type="InterPro" id="IPR041091">
    <property type="entry name" value="RPGRIP1_C"/>
</dbReference>
<accession>A0A6F9DRN1</accession>
<feature type="compositionally biased region" description="Acidic residues" evidence="7">
    <location>
        <begin position="1133"/>
        <end position="1143"/>
    </location>
</feature>
<dbReference type="PANTHER" id="PTHR14240:SF1">
    <property type="entry name" value="PROTEIN FANTOM-RELATED"/>
    <property type="match status" value="1"/>
</dbReference>
<evidence type="ECO:0000256" key="3">
    <source>
        <dbReference type="ARBA" id="ARBA00023054"/>
    </source>
</evidence>
<comment type="similarity">
    <text evidence="2">Belongs to the RPGRIP1 family.</text>
</comment>
<dbReference type="GO" id="GO:0005856">
    <property type="term" value="C:cytoskeleton"/>
    <property type="evidence" value="ECO:0007669"/>
    <property type="project" value="UniProtKB-ARBA"/>
</dbReference>
<dbReference type="InterPro" id="IPR035892">
    <property type="entry name" value="C2_domain_sf"/>
</dbReference>
<sequence>MSSKQDVQRRAMVSKMSREELEDHHLRMSEENSILKAHGRKQEEKIKKMATKLVRLVNDRKREVAHGSAAKRSSRDVELEETIENQQDLIRKINKENNLLKQKLHVMQQQLQTNKRSTPYNNVTSKINTGRSPKPSEKHESSAHGKHTSQDRSSTRSMSPSRYGHSLLEESRNENHHLREQIIALQNNVASMQDENDALHQQIRKFHADHENDVLKFHEHINSTQRSTVGENIGLIKLQRQMKEKSNNFTEMETRFHKLQTDYNQLRRSYEKVLDETEKLKTHLLDEESRSISLQNQLKHGSSHQQKVGQQQEQIRELEKEVEILKDANERLLESAFDQEKEHQWRQLERKLRVQIAQLEAAVKSDAADKLEFMDKMDNKNSFVSRMHSDSRKVHEEGARLRKENEDLRERLRLYTMSDDIVDVNELREALAKVRQKKHAKDHHKRPDFLENIDDENKDPESMFMELQCQHAETIQELEKTREMLIMQHKINKDYQIEVETVSSQMEEMKREYEIKLDRFARLLDARAARLKKLELQLHDVAYGTKQFKISSDSKLGTEEDELDETIHLERGENLFEIYIAKLSLSKEALIDLDDREPSLFVTYAFYDYELVSTPILKSSSPLFAFTAQFIVKVDDLFLHHLQKEYTIFEVHQALGVEHNTVAACKIRFNELLGKPQGKLHGSVAVTGFNGSNYGSLDYWVRLRVPMDQAIRLYKERTKALGYLSANTTTTQKTLDSLDSEKEISTSSDNTNQLFIQVISCNHVQSRRSGIQPSIYCVYKFFDFADHDTPIIPNSNNPHFDDRQAYPLLVNAHLDAYLKSEKLLIYVFDDTDPDVSSYLGKAVIDLIPLAHNKLIKAPFQLTRSNGDENGTIEVALRWQLEYRSPAGLITTQTSTEEEEEIKETEHLIKRPPVTPQKRTMVRSATKPFTASTPKPSKLSADDTTPVQPTKRVSIIEPEKEKPTPVARKTTLTTPKKSIEEQKDEATLDEESEDSVISAIQQVKTMEEATVDEVPTDENEDTSKSPVPDSEKPAEEDIEEIEELLKSEEEKDEEESFTSELEGDTEKRTYDDLEKVATEQENTEMEEGEKSDEEVTEEIEEIPDDYEEDEFEDANKSDTVDDVSENEQVTNKQEEEEQQEEEVDSASITVSVKHLTLNTNTSIWDDVEQVFVEYDFLGSVKEMEDSVAIPTSKDEKILINFDSVTNVDKENNKEQRGALSDMLKTGQSSFKFTVVSDPINDDGTQECEEIGAASVDIASILQNNRNLSDYEIPVESLKNPPEIIGNLNVDVKALHVLKAIQRELKARLEEHDS</sequence>
<feature type="compositionally biased region" description="Acidic residues" evidence="7">
    <location>
        <begin position="1008"/>
        <end position="1019"/>
    </location>
</feature>
<dbReference type="InterPro" id="IPR031139">
    <property type="entry name" value="RPGRIP1_fam"/>
</dbReference>
<feature type="compositionally biased region" description="Acidic residues" evidence="7">
    <location>
        <begin position="1080"/>
        <end position="1111"/>
    </location>
</feature>
<dbReference type="PROSITE" id="PS50004">
    <property type="entry name" value="C2"/>
    <property type="match status" value="1"/>
</dbReference>
<evidence type="ECO:0000256" key="6">
    <source>
        <dbReference type="SAM" id="Coils"/>
    </source>
</evidence>
<dbReference type="CDD" id="cd00030">
    <property type="entry name" value="C2"/>
    <property type="match status" value="1"/>
</dbReference>
<feature type="compositionally biased region" description="Acidic residues" evidence="7">
    <location>
        <begin position="1049"/>
        <end position="1062"/>
    </location>
</feature>
<feature type="region of interest" description="Disordered" evidence="7">
    <location>
        <begin position="912"/>
        <end position="1145"/>
    </location>
</feature>
<feature type="compositionally biased region" description="Basic and acidic residues" evidence="7">
    <location>
        <begin position="1063"/>
        <end position="1077"/>
    </location>
</feature>
<feature type="coiled-coil region" evidence="6">
    <location>
        <begin position="492"/>
        <end position="519"/>
    </location>
</feature>
<feature type="coiled-coil region" evidence="6">
    <location>
        <begin position="235"/>
        <end position="276"/>
    </location>
</feature>
<reference evidence="9" key="1">
    <citation type="submission" date="2020-04" db="EMBL/GenBank/DDBJ databases">
        <authorList>
            <person name="Neveu A P."/>
        </authorList>
    </citation>
    <scope>NUCLEOTIDE SEQUENCE</scope>
    <source>
        <tissue evidence="9">Whole embryo</tissue>
    </source>
</reference>
<dbReference type="InterPro" id="IPR000008">
    <property type="entry name" value="C2_dom"/>
</dbReference>
<feature type="coiled-coil region" evidence="6">
    <location>
        <begin position="301"/>
        <end position="335"/>
    </location>
</feature>
<feature type="region of interest" description="Disordered" evidence="7">
    <location>
        <begin position="1"/>
        <end position="44"/>
    </location>
</feature>
<dbReference type="PANTHER" id="PTHR14240">
    <property type="entry name" value="RETINITIS PIGMENTOSA GTPASE REGULATOR-INTERACTING PROTEIN"/>
    <property type="match status" value="1"/>
</dbReference>
<evidence type="ECO:0000259" key="8">
    <source>
        <dbReference type="PROSITE" id="PS50004"/>
    </source>
</evidence>
<keyword evidence="5" id="KW-0966">Cell projection</keyword>
<dbReference type="GO" id="GO:1905515">
    <property type="term" value="P:non-motile cilium assembly"/>
    <property type="evidence" value="ECO:0007669"/>
    <property type="project" value="TreeGrafter"/>
</dbReference>
<evidence type="ECO:0000313" key="9">
    <source>
        <dbReference type="EMBL" id="CAB3265690.1"/>
    </source>
</evidence>
<feature type="compositionally biased region" description="Polar residues" evidence="7">
    <location>
        <begin position="110"/>
        <end position="131"/>
    </location>
</feature>
<dbReference type="Pfam" id="PF18111">
    <property type="entry name" value="RPGR1_C"/>
    <property type="match status" value="1"/>
</dbReference>
<evidence type="ECO:0000256" key="7">
    <source>
        <dbReference type="SAM" id="MobiDB-lite"/>
    </source>
</evidence>
<dbReference type="SUPFAM" id="SSF49562">
    <property type="entry name" value="C2 domain (Calcium/lipid-binding domain, CaLB)"/>
    <property type="match status" value="2"/>
</dbReference>
<comment type="subcellular location">
    <subcellularLocation>
        <location evidence="1">Cell projection</location>
        <location evidence="1">Cilium</location>
    </subcellularLocation>
</comment>
<dbReference type="EMBL" id="LR789828">
    <property type="protein sequence ID" value="CAB3265690.1"/>
    <property type="molecule type" value="mRNA"/>
</dbReference>